<dbReference type="Gene3D" id="3.40.50.10810">
    <property type="entry name" value="Tandem AAA-ATPase domain"/>
    <property type="match status" value="1"/>
</dbReference>
<reference evidence="4 5" key="1">
    <citation type="submission" date="2018-08" db="EMBL/GenBank/DDBJ databases">
        <title>Draft genome sequences of two Aspergillus turcosus clinical strains isolated from bronchoalveolar lavage fluid: one azole-susceptible and the other azole-resistant.</title>
        <authorList>
            <person name="Parent-Michaud M."/>
            <person name="Dufresne P.J."/>
            <person name="Fournier E."/>
            <person name="Martineau C."/>
            <person name="Moreira S."/>
            <person name="Perkins V."/>
            <person name="De Repentigny L."/>
            <person name="Dufresne S.F."/>
        </authorList>
    </citation>
    <scope>NUCLEOTIDE SEQUENCE [LARGE SCALE GENOMIC DNA]</scope>
    <source>
        <strain evidence="4">HMR AF 1038</strain>
    </source>
</reference>
<evidence type="ECO:0000256" key="1">
    <source>
        <dbReference type="ARBA" id="ARBA00022741"/>
    </source>
</evidence>
<comment type="caution">
    <text evidence="4">The sequence shown here is derived from an EMBL/GenBank/DDBJ whole genome shotgun (WGS) entry which is preliminary data.</text>
</comment>
<dbReference type="STRING" id="1245748.A0A3R7JBW7"/>
<gene>
    <name evidence="4" type="ORF">CFD26_100675</name>
</gene>
<dbReference type="OrthoDB" id="4507000at2759"/>
<evidence type="ECO:0000256" key="2">
    <source>
        <dbReference type="ARBA" id="ARBA00022840"/>
    </source>
</evidence>
<name>A0A3R7JBW7_9EURO</name>
<keyword evidence="5" id="KW-1185">Reference proteome</keyword>
<evidence type="ECO:0000259" key="3">
    <source>
        <dbReference type="Pfam" id="PF00176"/>
    </source>
</evidence>
<keyword evidence="1" id="KW-0547">Nucleotide-binding</keyword>
<protein>
    <recommendedName>
        <fullName evidence="3">SNF2 N-terminal domain-containing protein</fullName>
    </recommendedName>
</protein>
<dbReference type="Pfam" id="PF00176">
    <property type="entry name" value="SNF2-rel_dom"/>
    <property type="match status" value="1"/>
</dbReference>
<dbReference type="GO" id="GO:0005524">
    <property type="term" value="F:ATP binding"/>
    <property type="evidence" value="ECO:0007669"/>
    <property type="project" value="InterPro"/>
</dbReference>
<sequence>MHLGSAIADSRLKRFGQGEVATGSEISNSTPKLNDLEISGGPVQGRTTFSEYQRVRLLQPKKFTSLFIGGYITLRDAYWALPVIMRMVCLRRDMGDPADAADANGACIGDEIPAMRIMSVDIKHPARVHRDHNIRFAQLMELRARVGDAFTILLFQGSALHTSDYLRKSLTVDTLSDLETQLQALDPMDVMITRTIVLSSYTTWAMRTMHEAAQNLDDETAEQEDFGSGRKAQQAKRYNTYLSGWFGRKVCDEGHAAKSIRTRAHEAIAQLEAAHIWFLTAIPLYNRAFDMCGYLAILYSGLRGAGTDAPI</sequence>
<dbReference type="AlphaFoldDB" id="A0A3R7JBW7"/>
<dbReference type="Proteomes" id="UP000215289">
    <property type="component" value="Unassembled WGS sequence"/>
</dbReference>
<dbReference type="InterPro" id="IPR000330">
    <property type="entry name" value="SNF2_N"/>
</dbReference>
<proteinExistence type="predicted"/>
<dbReference type="SUPFAM" id="SSF52540">
    <property type="entry name" value="P-loop containing nucleoside triphosphate hydrolases"/>
    <property type="match status" value="1"/>
</dbReference>
<dbReference type="InterPro" id="IPR038718">
    <property type="entry name" value="SNF2-like_sf"/>
</dbReference>
<feature type="domain" description="SNF2 N-terminal" evidence="3">
    <location>
        <begin position="166"/>
        <end position="298"/>
    </location>
</feature>
<organism evidence="4 5">
    <name type="scientific">Aspergillus turcosus</name>
    <dbReference type="NCBI Taxonomy" id="1245748"/>
    <lineage>
        <taxon>Eukaryota</taxon>
        <taxon>Fungi</taxon>
        <taxon>Dikarya</taxon>
        <taxon>Ascomycota</taxon>
        <taxon>Pezizomycotina</taxon>
        <taxon>Eurotiomycetes</taxon>
        <taxon>Eurotiomycetidae</taxon>
        <taxon>Eurotiales</taxon>
        <taxon>Aspergillaceae</taxon>
        <taxon>Aspergillus</taxon>
        <taxon>Aspergillus subgen. Fumigati</taxon>
    </lineage>
</organism>
<accession>A0A3R7JBW7</accession>
<keyword evidence="2" id="KW-0067">ATP-binding</keyword>
<dbReference type="InterPro" id="IPR027417">
    <property type="entry name" value="P-loop_NTPase"/>
</dbReference>
<dbReference type="EMBL" id="NIDN02000246">
    <property type="protein sequence ID" value="RLL93946.1"/>
    <property type="molecule type" value="Genomic_DNA"/>
</dbReference>
<evidence type="ECO:0000313" key="4">
    <source>
        <dbReference type="EMBL" id="RLL93946.1"/>
    </source>
</evidence>
<evidence type="ECO:0000313" key="5">
    <source>
        <dbReference type="Proteomes" id="UP000215289"/>
    </source>
</evidence>